<dbReference type="KEGG" id="fax:FUAX_52270"/>
<protein>
    <submittedName>
        <fullName evidence="1">Uncharacterized protein</fullName>
    </submittedName>
</protein>
<evidence type="ECO:0000313" key="2">
    <source>
        <dbReference type="Proteomes" id="UP001348817"/>
    </source>
</evidence>
<dbReference type="Proteomes" id="UP001348817">
    <property type="component" value="Plasmid pFA6"/>
</dbReference>
<geneLocation type="plasmid" evidence="1 2">
    <name>pFA6</name>
</geneLocation>
<name>A0AAU9DJV4_9BACT</name>
<organism evidence="1 2">
    <name type="scientific">Fulvitalea axinellae</name>
    <dbReference type="NCBI Taxonomy" id="1182444"/>
    <lineage>
        <taxon>Bacteria</taxon>
        <taxon>Pseudomonadati</taxon>
        <taxon>Bacteroidota</taxon>
        <taxon>Cytophagia</taxon>
        <taxon>Cytophagales</taxon>
        <taxon>Persicobacteraceae</taxon>
        <taxon>Fulvitalea</taxon>
    </lineage>
</organism>
<dbReference type="RefSeq" id="WP_338395938.1">
    <property type="nucleotide sequence ID" value="NZ_AP025320.1"/>
</dbReference>
<dbReference type="EMBL" id="AP025320">
    <property type="protein sequence ID" value="BDD12795.1"/>
    <property type="molecule type" value="Genomic_DNA"/>
</dbReference>
<keyword evidence="2" id="KW-1185">Reference proteome</keyword>
<proteinExistence type="predicted"/>
<dbReference type="AlphaFoldDB" id="A0AAU9DJV4"/>
<accession>A0AAU9DJV4</accession>
<gene>
    <name evidence="1" type="ORF">FUAX_52270</name>
</gene>
<keyword evidence="1" id="KW-0614">Plasmid</keyword>
<reference evidence="1 2" key="1">
    <citation type="submission" date="2021-12" db="EMBL/GenBank/DDBJ databases">
        <title>Genome sequencing of bacteria with rrn-lacking chromosome and rrn-plasmid.</title>
        <authorList>
            <person name="Anda M."/>
            <person name="Iwasaki W."/>
        </authorList>
    </citation>
    <scope>NUCLEOTIDE SEQUENCE [LARGE SCALE GENOMIC DNA]</scope>
    <source>
        <strain evidence="1 2">DSM 100852</strain>
        <plasmid evidence="1 2">pFA6</plasmid>
    </source>
</reference>
<sequence>MIKTEYGNFDGDRWEDVCQIVFKRRYENDSYFEIPATPGDYGIEGFTRSGKAFQCYCPDEHYSSSELYEKQRNKITKDLNKLKTFESQLSKKLGGALIKQWFFVTPMNSKNDLVDHCTKKRDEVKSWELSIIDNSTFEVIPADIGFLKPEIHQLLKISERKIDIIPSKITTDEIKFQWIDKKISLVENAQRKHKARFESGTKGIEKKVDILTEKSVSHFLEGNDILKKWQSDYPEDYEKFIKIISQVEEQVVEECMFPNKDNNTLHKMFSTMVEAKIKDAFPYLDQTMIQNLCNQVMADWILRCPIDFE</sequence>
<evidence type="ECO:0000313" key="1">
    <source>
        <dbReference type="EMBL" id="BDD12795.1"/>
    </source>
</evidence>